<dbReference type="PANTHER" id="PTHR21599:SF0">
    <property type="entry name" value="GLYCERATE KINASE"/>
    <property type="match status" value="1"/>
</dbReference>
<name>A0A443IZS2_9BACI</name>
<organism evidence="5 6">
    <name type="scientific">Siminovitchia fortis</name>
    <dbReference type="NCBI Taxonomy" id="254758"/>
    <lineage>
        <taxon>Bacteria</taxon>
        <taxon>Bacillati</taxon>
        <taxon>Bacillota</taxon>
        <taxon>Bacilli</taxon>
        <taxon>Bacillales</taxon>
        <taxon>Bacillaceae</taxon>
        <taxon>Siminovitchia</taxon>
    </lineage>
</organism>
<evidence type="ECO:0000256" key="2">
    <source>
        <dbReference type="ARBA" id="ARBA00022679"/>
    </source>
</evidence>
<evidence type="ECO:0000256" key="1">
    <source>
        <dbReference type="ARBA" id="ARBA00006284"/>
    </source>
</evidence>
<dbReference type="Proteomes" id="UP000273811">
    <property type="component" value="Unassembled WGS sequence"/>
</dbReference>
<evidence type="ECO:0000256" key="3">
    <source>
        <dbReference type="ARBA" id="ARBA00022777"/>
    </source>
</evidence>
<evidence type="ECO:0000313" key="6">
    <source>
        <dbReference type="Proteomes" id="UP000273811"/>
    </source>
</evidence>
<keyword evidence="2 4" id="KW-0808">Transferase</keyword>
<accession>A0A443IZS2</accession>
<dbReference type="InterPro" id="IPR018193">
    <property type="entry name" value="Glyc_kinase_flavodox-like_fold"/>
</dbReference>
<dbReference type="SUPFAM" id="SSF110738">
    <property type="entry name" value="Glycerate kinase I"/>
    <property type="match status" value="1"/>
</dbReference>
<proteinExistence type="inferred from homology"/>
<dbReference type="Gene3D" id="3.90.1510.10">
    <property type="entry name" value="Glycerate kinase, domain 2"/>
    <property type="match status" value="1"/>
</dbReference>
<reference evidence="5" key="1">
    <citation type="submission" date="2018-12" db="EMBL/GenBank/DDBJ databases">
        <authorList>
            <person name="Sun L."/>
            <person name="Chen Z."/>
        </authorList>
    </citation>
    <scope>NUCLEOTIDE SEQUENCE [LARGE SCALE GENOMIC DNA]</scope>
    <source>
        <strain evidence="5">DSM 16012</strain>
    </source>
</reference>
<dbReference type="EC" id="2.7.1.-" evidence="5"/>
<keyword evidence="3 4" id="KW-0418">Kinase</keyword>
<protein>
    <submittedName>
        <fullName evidence="5">Glycerate kinase</fullName>
        <ecNumber evidence="5">2.7.1.-</ecNumber>
    </submittedName>
</protein>
<dbReference type="NCBIfam" id="TIGR00045">
    <property type="entry name" value="glycerate kinase"/>
    <property type="match status" value="1"/>
</dbReference>
<dbReference type="Pfam" id="PF02595">
    <property type="entry name" value="Gly_kinase"/>
    <property type="match status" value="1"/>
</dbReference>
<evidence type="ECO:0000256" key="4">
    <source>
        <dbReference type="PIRNR" id="PIRNR006078"/>
    </source>
</evidence>
<dbReference type="GO" id="GO:0008887">
    <property type="term" value="F:glycerate kinase activity"/>
    <property type="evidence" value="ECO:0007669"/>
    <property type="project" value="UniProtKB-UniRule"/>
</dbReference>
<gene>
    <name evidence="5" type="ORF">D4N35_004205</name>
</gene>
<dbReference type="GO" id="GO:0031388">
    <property type="term" value="P:organic acid phosphorylation"/>
    <property type="evidence" value="ECO:0007669"/>
    <property type="project" value="UniProtKB-UniRule"/>
</dbReference>
<dbReference type="OrthoDB" id="9774290at2"/>
<keyword evidence="6" id="KW-1185">Reference proteome</keyword>
<dbReference type="AlphaFoldDB" id="A0A443IZS2"/>
<comment type="similarity">
    <text evidence="1 4">Belongs to the glycerate kinase type-1 family.</text>
</comment>
<dbReference type="PIRSF" id="PIRSF006078">
    <property type="entry name" value="GlxK"/>
    <property type="match status" value="1"/>
</dbReference>
<evidence type="ECO:0000313" key="5">
    <source>
        <dbReference type="EMBL" id="RWR13667.1"/>
    </source>
</evidence>
<comment type="caution">
    <text evidence="5">The sequence shown here is derived from an EMBL/GenBank/DDBJ whole genome shotgun (WGS) entry which is preliminary data.</text>
</comment>
<dbReference type="InterPro" id="IPR004381">
    <property type="entry name" value="Glycerate_kinase"/>
</dbReference>
<sequence>MIAPDSFKGSISAFEAASAIEKGIKKSFPAAKTITVPLADGGEGTMDTLVAATNGKKTAVTVTGPLGKPVEAFYGILGDEKTCVIEIASASGLDLVPEKERNPLITTTYGTGELIKSALSEGFRSFIVALGGSATNDGGAGMLQALGIKILDKEKKEIGFGGGKLNQVHKISLENFDPRIKESHFAIASDVENPLVGKSGASFVFGPQKGATEETAQILDQNMTHWANKVKEIMGVKLHNMPGAGAAGGLGGAFQAFFPSVMEKGAEVVMKYTRLKEQLAGADLLITGEGQADFQTAFGKTPMRAAQAAKNMGVPTIIIAGSVGKDIERLYQFGVVSVHSIMTRPMTLAEAMESAPELLEHTAEQVCRTFFK</sequence>
<dbReference type="PANTHER" id="PTHR21599">
    <property type="entry name" value="GLYCERATE KINASE"/>
    <property type="match status" value="1"/>
</dbReference>
<dbReference type="InterPro" id="IPR018197">
    <property type="entry name" value="Glycerate_kinase_RE-like"/>
</dbReference>
<dbReference type="InterPro" id="IPR036129">
    <property type="entry name" value="Glycerate_kinase_sf"/>
</dbReference>
<dbReference type="Gene3D" id="3.40.50.10350">
    <property type="entry name" value="Glycerate kinase, domain 1"/>
    <property type="match status" value="1"/>
</dbReference>
<dbReference type="EMBL" id="QYTU02000005">
    <property type="protein sequence ID" value="RWR13667.1"/>
    <property type="molecule type" value="Genomic_DNA"/>
</dbReference>